<dbReference type="Proteomes" id="UP001139971">
    <property type="component" value="Unassembled WGS sequence"/>
</dbReference>
<reference evidence="6" key="1">
    <citation type="submission" date="2023-02" db="EMBL/GenBank/DDBJ databases">
        <title>Tahibacter soli sp. nov. isolated from soil.</title>
        <authorList>
            <person name="Baek J.H."/>
            <person name="Lee J.K."/>
            <person name="Choi D.G."/>
            <person name="Jeon C.O."/>
        </authorList>
    </citation>
    <scope>NUCLEOTIDE SEQUENCE</scope>
    <source>
        <strain evidence="6">BL</strain>
    </source>
</reference>
<keyword evidence="2" id="KW-0808">Transferase</keyword>
<dbReference type="RefSeq" id="WP_263544523.1">
    <property type="nucleotide sequence ID" value="NZ_JAOVZO020000001.1"/>
</dbReference>
<gene>
    <name evidence="6" type="ORF">OD750_000945</name>
</gene>
<comment type="similarity">
    <text evidence="1">Belongs to the transferase hexapeptide repeat family.</text>
</comment>
<sequence length="317" mass="34336">MTADFFVHPLGCCESVAIGPRTRVWAFAHVLPGARIGADCNICDHVFVENDVVVGDRVTVKCGVQLWDGLRVEDDVFIGPNATFTNDRFPRSKEYPETFAQTHVGRGASIGANATILPGVSIGQYAMVGAGAVVTRSVPPHAIVVGNPARITGYVESHAQTRGSATEATAFPAEPGTVATAVAGVTLHRLKQVKDLRGSLSVGEFPTDIPFNAERYFLVYDVPSAETRGEHAHLACHQFLVCVKGSCAVVADDGSRRQEFLLDRPELGIHLPPMVWGIQYKYSPDAVLLVFASHRYDAADYVRDYDRFLALSRPTPS</sequence>
<evidence type="ECO:0000256" key="3">
    <source>
        <dbReference type="ARBA" id="ARBA00022737"/>
    </source>
</evidence>
<evidence type="ECO:0000256" key="1">
    <source>
        <dbReference type="ARBA" id="ARBA00007274"/>
    </source>
</evidence>
<dbReference type="PROSITE" id="PS00101">
    <property type="entry name" value="HEXAPEP_TRANSFERASES"/>
    <property type="match status" value="1"/>
</dbReference>
<organism evidence="6 7">
    <name type="scientific">Tahibacter soli</name>
    <dbReference type="NCBI Taxonomy" id="2983605"/>
    <lineage>
        <taxon>Bacteria</taxon>
        <taxon>Pseudomonadati</taxon>
        <taxon>Pseudomonadota</taxon>
        <taxon>Gammaproteobacteria</taxon>
        <taxon>Lysobacterales</taxon>
        <taxon>Rhodanobacteraceae</taxon>
        <taxon>Tahibacter</taxon>
    </lineage>
</organism>
<dbReference type="Gene3D" id="2.160.10.10">
    <property type="entry name" value="Hexapeptide repeat proteins"/>
    <property type="match status" value="1"/>
</dbReference>
<dbReference type="InterPro" id="IPR018357">
    <property type="entry name" value="Hexapep_transf_CS"/>
</dbReference>
<protein>
    <submittedName>
        <fullName evidence="6">WxcM-like domain-containing protein</fullName>
    </submittedName>
</protein>
<dbReference type="InterPro" id="IPR001451">
    <property type="entry name" value="Hexapep"/>
</dbReference>
<dbReference type="CDD" id="cd20292">
    <property type="entry name" value="cupin_QdtA-like"/>
    <property type="match status" value="1"/>
</dbReference>
<dbReference type="InterPro" id="IPR014710">
    <property type="entry name" value="RmlC-like_jellyroll"/>
</dbReference>
<dbReference type="GO" id="GO:0016746">
    <property type="term" value="F:acyltransferase activity"/>
    <property type="evidence" value="ECO:0007669"/>
    <property type="project" value="UniProtKB-KW"/>
</dbReference>
<dbReference type="Pfam" id="PF05523">
    <property type="entry name" value="FdtA"/>
    <property type="match status" value="1"/>
</dbReference>
<comment type="caution">
    <text evidence="6">The sequence shown here is derived from an EMBL/GenBank/DDBJ whole genome shotgun (WGS) entry which is preliminary data.</text>
</comment>
<dbReference type="InterPro" id="IPR011051">
    <property type="entry name" value="RmlC_Cupin_sf"/>
</dbReference>
<dbReference type="Pfam" id="PF00132">
    <property type="entry name" value="Hexapep"/>
    <property type="match status" value="1"/>
</dbReference>
<evidence type="ECO:0000256" key="2">
    <source>
        <dbReference type="ARBA" id="ARBA00022679"/>
    </source>
</evidence>
<evidence type="ECO:0000313" key="6">
    <source>
        <dbReference type="EMBL" id="MDC8011106.1"/>
    </source>
</evidence>
<dbReference type="AlphaFoldDB" id="A0A9X3YFP9"/>
<dbReference type="InterPro" id="IPR008894">
    <property type="entry name" value="QdtA_cupin_dom"/>
</dbReference>
<dbReference type="PANTHER" id="PTHR43300:SF4">
    <property type="entry name" value="ACYL-[ACYL-CARRIER-PROTEIN]--UDP-N-ACETYLGLUCOSAMINE O-ACYLTRANSFERASE"/>
    <property type="match status" value="1"/>
</dbReference>
<feature type="domain" description="Sugar 3,4-ketoisomerase QdtA cupin" evidence="5">
    <location>
        <begin position="184"/>
        <end position="311"/>
    </location>
</feature>
<accession>A0A9X3YFP9</accession>
<dbReference type="SUPFAM" id="SSF51182">
    <property type="entry name" value="RmlC-like cupins"/>
    <property type="match status" value="1"/>
</dbReference>
<dbReference type="CDD" id="cd03358">
    <property type="entry name" value="LbH_WxcM_N_like"/>
    <property type="match status" value="1"/>
</dbReference>
<dbReference type="InterPro" id="IPR050179">
    <property type="entry name" value="Trans_hexapeptide_repeat"/>
</dbReference>
<dbReference type="Gene3D" id="2.60.120.10">
    <property type="entry name" value="Jelly Rolls"/>
    <property type="match status" value="1"/>
</dbReference>
<evidence type="ECO:0000313" key="7">
    <source>
        <dbReference type="Proteomes" id="UP001139971"/>
    </source>
</evidence>
<keyword evidence="3" id="KW-0677">Repeat</keyword>
<proteinExistence type="inferred from homology"/>
<evidence type="ECO:0000256" key="4">
    <source>
        <dbReference type="ARBA" id="ARBA00023315"/>
    </source>
</evidence>
<keyword evidence="7" id="KW-1185">Reference proteome</keyword>
<dbReference type="SUPFAM" id="SSF51161">
    <property type="entry name" value="Trimeric LpxA-like enzymes"/>
    <property type="match status" value="1"/>
</dbReference>
<dbReference type="EMBL" id="JAOVZO020000001">
    <property type="protein sequence ID" value="MDC8011106.1"/>
    <property type="molecule type" value="Genomic_DNA"/>
</dbReference>
<dbReference type="InterPro" id="IPR011004">
    <property type="entry name" value="Trimer_LpxA-like_sf"/>
</dbReference>
<name>A0A9X3YFP9_9GAMM</name>
<evidence type="ECO:0000259" key="5">
    <source>
        <dbReference type="Pfam" id="PF05523"/>
    </source>
</evidence>
<dbReference type="PANTHER" id="PTHR43300">
    <property type="entry name" value="ACETYLTRANSFERASE"/>
    <property type="match status" value="1"/>
</dbReference>
<keyword evidence="4" id="KW-0012">Acyltransferase</keyword>